<sequence>MEQVKGGVEGSDREVTWSRWEKTDTRRKDLVEKSGSMSELIDLLDETLRGIRKHIVVACPLAKEQVQLLEGKPASWACHADSGFCRELSLQIPKRSPKCALVVQADLQKDNPTIQLTRHFFGTSHGKSMCDSSGGVTKNACTRAVASGLVVIQSAQAMYDYCSVTLAVQGPIDCNLHSKSFLRSFVLVKPEDIPRQEKPTLLPVKGTLAVHSVKFKMGVVHVRAMSCFCDTCLLDEKGQCANENLLGSWKEILLNPPKRKKENPTFILNTSDTDSDLTMPETVHNMTLSVSPRLISSAAICEFFADLQRQLSNCCMFDELQTVVKQATPEVDTYPIPQVIPRCLIDVGIVDKVANDLVPDFLKPLFPVLTVADGNCVPRALSLACFGDQDHHTEMRCRIVMELASNCLDYICLDSNDLNLLHMLSDSYNLI</sequence>
<evidence type="ECO:0000313" key="1">
    <source>
        <dbReference type="EMBL" id="KAK3700165.1"/>
    </source>
</evidence>
<dbReference type="Gene3D" id="3.90.70.80">
    <property type="match status" value="1"/>
</dbReference>
<dbReference type="PANTHER" id="PTHR46601">
    <property type="entry name" value="ULP_PROTEASE DOMAIN-CONTAINING PROTEIN"/>
    <property type="match status" value="1"/>
</dbReference>
<reference evidence="1" key="1">
    <citation type="journal article" date="2023" name="G3 (Bethesda)">
        <title>A reference genome for the long-term kleptoplast-retaining sea slug Elysia crispata morphotype clarki.</title>
        <authorList>
            <person name="Eastman K.E."/>
            <person name="Pendleton A.L."/>
            <person name="Shaikh M.A."/>
            <person name="Suttiyut T."/>
            <person name="Ogas R."/>
            <person name="Tomko P."/>
            <person name="Gavelis G."/>
            <person name="Widhalm J.R."/>
            <person name="Wisecaver J.H."/>
        </authorList>
    </citation>
    <scope>NUCLEOTIDE SEQUENCE</scope>
    <source>
        <strain evidence="1">ECLA1</strain>
    </source>
</reference>
<gene>
    <name evidence="1" type="ORF">RRG08_047588</name>
</gene>
<evidence type="ECO:0000313" key="2">
    <source>
        <dbReference type="Proteomes" id="UP001283361"/>
    </source>
</evidence>
<dbReference type="Proteomes" id="UP001283361">
    <property type="component" value="Unassembled WGS sequence"/>
</dbReference>
<name>A0AAE0XNV9_9GAST</name>
<dbReference type="PANTHER" id="PTHR46601:SF1">
    <property type="entry name" value="ADF-H DOMAIN-CONTAINING PROTEIN"/>
    <property type="match status" value="1"/>
</dbReference>
<proteinExistence type="predicted"/>
<comment type="caution">
    <text evidence="1">The sequence shown here is derived from an EMBL/GenBank/DDBJ whole genome shotgun (WGS) entry which is preliminary data.</text>
</comment>
<accession>A0AAE0XNV9</accession>
<protein>
    <submittedName>
        <fullName evidence="1">Uncharacterized protein</fullName>
    </submittedName>
</protein>
<dbReference type="AlphaFoldDB" id="A0AAE0XNV9"/>
<organism evidence="1 2">
    <name type="scientific">Elysia crispata</name>
    <name type="common">lettuce slug</name>
    <dbReference type="NCBI Taxonomy" id="231223"/>
    <lineage>
        <taxon>Eukaryota</taxon>
        <taxon>Metazoa</taxon>
        <taxon>Spiralia</taxon>
        <taxon>Lophotrochozoa</taxon>
        <taxon>Mollusca</taxon>
        <taxon>Gastropoda</taxon>
        <taxon>Heterobranchia</taxon>
        <taxon>Euthyneura</taxon>
        <taxon>Panpulmonata</taxon>
        <taxon>Sacoglossa</taxon>
        <taxon>Placobranchoidea</taxon>
        <taxon>Plakobranchidae</taxon>
        <taxon>Elysia</taxon>
    </lineage>
</organism>
<dbReference type="EMBL" id="JAWDGP010007921">
    <property type="protein sequence ID" value="KAK3700165.1"/>
    <property type="molecule type" value="Genomic_DNA"/>
</dbReference>
<keyword evidence="2" id="KW-1185">Reference proteome</keyword>